<dbReference type="AlphaFoldDB" id="A0AAV4ME20"/>
<keyword evidence="1" id="KW-1133">Transmembrane helix</keyword>
<evidence type="ECO:0000256" key="1">
    <source>
        <dbReference type="SAM" id="Phobius"/>
    </source>
</evidence>
<organism evidence="2 3">
    <name type="scientific">Caerostris extrusa</name>
    <name type="common">Bark spider</name>
    <name type="synonym">Caerostris bankana</name>
    <dbReference type="NCBI Taxonomy" id="172846"/>
    <lineage>
        <taxon>Eukaryota</taxon>
        <taxon>Metazoa</taxon>
        <taxon>Ecdysozoa</taxon>
        <taxon>Arthropoda</taxon>
        <taxon>Chelicerata</taxon>
        <taxon>Arachnida</taxon>
        <taxon>Araneae</taxon>
        <taxon>Araneomorphae</taxon>
        <taxon>Entelegynae</taxon>
        <taxon>Araneoidea</taxon>
        <taxon>Araneidae</taxon>
        <taxon>Caerostris</taxon>
    </lineage>
</organism>
<feature type="transmembrane region" description="Helical" evidence="1">
    <location>
        <begin position="38"/>
        <end position="57"/>
    </location>
</feature>
<reference evidence="2 3" key="1">
    <citation type="submission" date="2021-06" db="EMBL/GenBank/DDBJ databases">
        <title>Caerostris extrusa draft genome.</title>
        <authorList>
            <person name="Kono N."/>
            <person name="Arakawa K."/>
        </authorList>
    </citation>
    <scope>NUCLEOTIDE SEQUENCE [LARGE SCALE GENOMIC DNA]</scope>
</reference>
<dbReference type="EMBL" id="BPLR01019648">
    <property type="protein sequence ID" value="GIX70095.1"/>
    <property type="molecule type" value="Genomic_DNA"/>
</dbReference>
<name>A0AAV4ME20_CAEEX</name>
<evidence type="ECO:0000313" key="2">
    <source>
        <dbReference type="EMBL" id="GIX70095.1"/>
    </source>
</evidence>
<protein>
    <recommendedName>
        <fullName evidence="4">Transmembrane protein</fullName>
    </recommendedName>
</protein>
<evidence type="ECO:0000313" key="3">
    <source>
        <dbReference type="Proteomes" id="UP001054945"/>
    </source>
</evidence>
<evidence type="ECO:0008006" key="4">
    <source>
        <dbReference type="Google" id="ProtNLM"/>
    </source>
</evidence>
<gene>
    <name evidence="2" type="ORF">CEXT_560561</name>
</gene>
<proteinExistence type="predicted"/>
<keyword evidence="3" id="KW-1185">Reference proteome</keyword>
<sequence>MLPNDGAQKGFNLSLKPAASTRAGKFCHEEGRKGARCVAVAFCLSVLIRMFVFDFYYRLLASVVVLGGKESFSENGEWISEMF</sequence>
<keyword evidence="1" id="KW-0812">Transmembrane</keyword>
<accession>A0AAV4ME20</accession>
<comment type="caution">
    <text evidence="2">The sequence shown here is derived from an EMBL/GenBank/DDBJ whole genome shotgun (WGS) entry which is preliminary data.</text>
</comment>
<keyword evidence="1" id="KW-0472">Membrane</keyword>
<dbReference type="Proteomes" id="UP001054945">
    <property type="component" value="Unassembled WGS sequence"/>
</dbReference>